<reference evidence="1" key="2">
    <citation type="journal article" date="2015" name="Data Brief">
        <title>Shoot transcriptome of the giant reed, Arundo donax.</title>
        <authorList>
            <person name="Barrero R.A."/>
            <person name="Guerrero F.D."/>
            <person name="Moolhuijzen P."/>
            <person name="Goolsby J.A."/>
            <person name="Tidwell J."/>
            <person name="Bellgard S.E."/>
            <person name="Bellgard M.I."/>
        </authorList>
    </citation>
    <scope>NUCLEOTIDE SEQUENCE</scope>
    <source>
        <tissue evidence="1">Shoot tissue taken approximately 20 cm above the soil surface</tissue>
    </source>
</reference>
<reference evidence="1" key="1">
    <citation type="submission" date="2014-09" db="EMBL/GenBank/DDBJ databases">
        <authorList>
            <person name="Magalhaes I.L.F."/>
            <person name="Oliveira U."/>
            <person name="Santos F.R."/>
            <person name="Vidigal T.H.D.A."/>
            <person name="Brescovit A.D."/>
            <person name="Santos A.J."/>
        </authorList>
    </citation>
    <scope>NUCLEOTIDE SEQUENCE</scope>
    <source>
        <tissue evidence="1">Shoot tissue taken approximately 20 cm above the soil surface</tissue>
    </source>
</reference>
<name>A0A0A9BP06_ARUDO</name>
<sequence>MPCNTHMACPACTAPVHTPCGTFLETTLCQMHTFFGSSQHQQVHSSAR</sequence>
<dbReference type="EMBL" id="GBRH01234915">
    <property type="protein sequence ID" value="JAD62980.1"/>
    <property type="molecule type" value="Transcribed_RNA"/>
</dbReference>
<accession>A0A0A9BP06</accession>
<protein>
    <submittedName>
        <fullName evidence="1">Uncharacterized protein</fullName>
    </submittedName>
</protein>
<evidence type="ECO:0000313" key="1">
    <source>
        <dbReference type="EMBL" id="JAD62980.1"/>
    </source>
</evidence>
<dbReference type="AlphaFoldDB" id="A0A0A9BP06"/>
<proteinExistence type="predicted"/>
<organism evidence="1">
    <name type="scientific">Arundo donax</name>
    <name type="common">Giant reed</name>
    <name type="synonym">Donax arundinaceus</name>
    <dbReference type="NCBI Taxonomy" id="35708"/>
    <lineage>
        <taxon>Eukaryota</taxon>
        <taxon>Viridiplantae</taxon>
        <taxon>Streptophyta</taxon>
        <taxon>Embryophyta</taxon>
        <taxon>Tracheophyta</taxon>
        <taxon>Spermatophyta</taxon>
        <taxon>Magnoliopsida</taxon>
        <taxon>Liliopsida</taxon>
        <taxon>Poales</taxon>
        <taxon>Poaceae</taxon>
        <taxon>PACMAD clade</taxon>
        <taxon>Arundinoideae</taxon>
        <taxon>Arundineae</taxon>
        <taxon>Arundo</taxon>
    </lineage>
</organism>